<feature type="coiled-coil region" evidence="2">
    <location>
        <begin position="152"/>
        <end position="207"/>
    </location>
</feature>
<sequence length="368" mass="42566">MIKIRLKKVFLSSSWIFLLILTFSFSSMGEAYLDSPSKIQDKLNNISNEEKEVLGKMFVLSQEIEGMDKAEYEIAHDMDTTKQEIEKLEIVITNEAITYERNRDILKEILKTYQKSGPASYIEIILDSDSLKTFIQRLNILRDLTSNTASLLESLELNKTKLTTQRRSQDEKLALIKHQQKKLQETLEKKLKLKEDLENVLASLAEERGHYQECLMNFQQMWKETQSIFPEIIKTVSQIIEKGNLPMNTIKTTFSSAGIKGVLEEKTFNKIVADYPLLSKISFRFELDRVRMEMPEKNIVLLGKFVIVDGQALKFEVDQVAFYGMQLDKYSLEELFSEGSLILNLKPVLGKSVLKSIKIHDKYIELRL</sequence>
<protein>
    <submittedName>
        <fullName evidence="4">Peptidoglycan hydrolase CwlO-like protein</fullName>
    </submittedName>
</protein>
<gene>
    <name evidence="4" type="ORF">EV214_102260</name>
</gene>
<keyword evidence="2" id="KW-0175">Coiled coil</keyword>
<organism evidence="4 5">
    <name type="scientific">Marinisporobacter balticus</name>
    <dbReference type="NCBI Taxonomy" id="2018667"/>
    <lineage>
        <taxon>Bacteria</taxon>
        <taxon>Bacillati</taxon>
        <taxon>Bacillota</taxon>
        <taxon>Clostridia</taxon>
        <taxon>Peptostreptococcales</taxon>
        <taxon>Thermotaleaceae</taxon>
        <taxon>Marinisporobacter</taxon>
    </lineage>
</organism>
<name>A0A4R2LJI7_9FIRM</name>
<evidence type="ECO:0000259" key="3">
    <source>
        <dbReference type="Pfam" id="PF24568"/>
    </source>
</evidence>
<accession>A0A4R2LJI7</accession>
<dbReference type="Pfam" id="PF24568">
    <property type="entry name" value="CC_PcsB"/>
    <property type="match status" value="1"/>
</dbReference>
<evidence type="ECO:0000256" key="2">
    <source>
        <dbReference type="SAM" id="Coils"/>
    </source>
</evidence>
<dbReference type="AlphaFoldDB" id="A0A4R2LJI7"/>
<dbReference type="EMBL" id="SLWV01000002">
    <property type="protein sequence ID" value="TCO79535.1"/>
    <property type="molecule type" value="Genomic_DNA"/>
</dbReference>
<dbReference type="Proteomes" id="UP000294919">
    <property type="component" value="Unassembled WGS sequence"/>
</dbReference>
<dbReference type="GO" id="GO:0016787">
    <property type="term" value="F:hydrolase activity"/>
    <property type="evidence" value="ECO:0007669"/>
    <property type="project" value="UniProtKB-KW"/>
</dbReference>
<dbReference type="OrthoDB" id="1706424at2"/>
<comment type="caution">
    <text evidence="4">The sequence shown here is derived from an EMBL/GenBank/DDBJ whole genome shotgun (WGS) entry which is preliminary data.</text>
</comment>
<feature type="domain" description="Peptidoglycan hydrolase PcsB coiled-coil" evidence="3">
    <location>
        <begin position="101"/>
        <end position="163"/>
    </location>
</feature>
<proteinExistence type="predicted"/>
<dbReference type="Gene3D" id="6.10.250.3150">
    <property type="match status" value="1"/>
</dbReference>
<keyword evidence="1" id="KW-0732">Signal</keyword>
<evidence type="ECO:0000313" key="4">
    <source>
        <dbReference type="EMBL" id="TCO79535.1"/>
    </source>
</evidence>
<keyword evidence="5" id="KW-1185">Reference proteome</keyword>
<keyword evidence="4" id="KW-0378">Hydrolase</keyword>
<evidence type="ECO:0000256" key="1">
    <source>
        <dbReference type="ARBA" id="ARBA00022729"/>
    </source>
</evidence>
<dbReference type="RefSeq" id="WP_132242500.1">
    <property type="nucleotide sequence ID" value="NZ_SLWV01000002.1"/>
</dbReference>
<evidence type="ECO:0000313" key="5">
    <source>
        <dbReference type="Proteomes" id="UP000294919"/>
    </source>
</evidence>
<dbReference type="InterPro" id="IPR057309">
    <property type="entry name" value="PcsB_CC"/>
</dbReference>
<reference evidence="4 5" key="1">
    <citation type="submission" date="2019-03" db="EMBL/GenBank/DDBJ databases">
        <title>Genomic Encyclopedia of Type Strains, Phase IV (KMG-IV): sequencing the most valuable type-strain genomes for metagenomic binning, comparative biology and taxonomic classification.</title>
        <authorList>
            <person name="Goeker M."/>
        </authorList>
    </citation>
    <scope>NUCLEOTIDE SEQUENCE [LARGE SCALE GENOMIC DNA]</scope>
    <source>
        <strain evidence="4 5">DSM 102940</strain>
    </source>
</reference>